<comment type="caution">
    <text evidence="2">The sequence shown here is derived from an EMBL/GenBank/DDBJ whole genome shotgun (WGS) entry which is preliminary data.</text>
</comment>
<protein>
    <submittedName>
        <fullName evidence="2">Uncharacterized protein</fullName>
    </submittedName>
</protein>
<evidence type="ECO:0000256" key="1">
    <source>
        <dbReference type="SAM" id="SignalP"/>
    </source>
</evidence>
<dbReference type="Proteomes" id="UP000029843">
    <property type="component" value="Unassembled WGS sequence"/>
</dbReference>
<feature type="chain" id="PRO_5001949046" evidence="1">
    <location>
        <begin position="25"/>
        <end position="145"/>
    </location>
</feature>
<dbReference type="PATRIC" id="fig|28229.4.peg.787"/>
<dbReference type="RefSeq" id="WP_033092521.1">
    <property type="nucleotide sequence ID" value="NZ_JQED01000005.1"/>
</dbReference>
<name>A0A099KWL7_COLPS</name>
<proteinExistence type="predicted"/>
<keyword evidence="1" id="KW-0732">Signal</keyword>
<dbReference type="AlphaFoldDB" id="A0A099KWL7"/>
<organism evidence="2 3">
    <name type="scientific">Colwellia psychrerythraea</name>
    <name type="common">Vibrio psychroerythus</name>
    <dbReference type="NCBI Taxonomy" id="28229"/>
    <lineage>
        <taxon>Bacteria</taxon>
        <taxon>Pseudomonadati</taxon>
        <taxon>Pseudomonadota</taxon>
        <taxon>Gammaproteobacteria</taxon>
        <taxon>Alteromonadales</taxon>
        <taxon>Colwelliaceae</taxon>
        <taxon>Colwellia</taxon>
    </lineage>
</organism>
<sequence length="145" mass="16100" precursor="true">MTTFINKTVMVVLLCLIFIGQSMASKTMFYSMTAMQQSEQMMTEMSSMKGSNHHNTQRKNTAHDMNAMPDCDEEMMTEKTCASMSSDSCCEQECDCLTGGCSTVSAFSMTINYTPVFATPSKIKSLNTLTTNRTLTSLYRPPILS</sequence>
<dbReference type="OrthoDB" id="6228309at2"/>
<evidence type="ECO:0000313" key="3">
    <source>
        <dbReference type="Proteomes" id="UP000029843"/>
    </source>
</evidence>
<accession>A0A099KWL7</accession>
<reference evidence="2 3" key="1">
    <citation type="submission" date="2014-08" db="EMBL/GenBank/DDBJ databases">
        <title>Genomic and Phenotypic Diversity of Colwellia psychrerythraea strains from Disparate Marine Basins.</title>
        <authorList>
            <person name="Techtmann S.M."/>
            <person name="Stelling S.C."/>
            <person name="Utturkar S.M."/>
            <person name="Alshibli N."/>
            <person name="Harris A."/>
            <person name="Brown S.D."/>
            <person name="Hazen T.C."/>
        </authorList>
    </citation>
    <scope>NUCLEOTIDE SEQUENCE [LARGE SCALE GENOMIC DNA]</scope>
    <source>
        <strain evidence="2 3">ND2E</strain>
    </source>
</reference>
<feature type="signal peptide" evidence="1">
    <location>
        <begin position="1"/>
        <end position="24"/>
    </location>
</feature>
<dbReference type="EMBL" id="JQED01000005">
    <property type="protein sequence ID" value="KGJ94585.1"/>
    <property type="molecule type" value="Genomic_DNA"/>
</dbReference>
<evidence type="ECO:0000313" key="2">
    <source>
        <dbReference type="EMBL" id="KGJ94585.1"/>
    </source>
</evidence>
<gene>
    <name evidence="2" type="ORF">ND2E_1774</name>
</gene>